<organism evidence="2 3">
    <name type="scientific">Diploscapter pachys</name>
    <dbReference type="NCBI Taxonomy" id="2018661"/>
    <lineage>
        <taxon>Eukaryota</taxon>
        <taxon>Metazoa</taxon>
        <taxon>Ecdysozoa</taxon>
        <taxon>Nematoda</taxon>
        <taxon>Chromadorea</taxon>
        <taxon>Rhabditida</taxon>
        <taxon>Rhabditina</taxon>
        <taxon>Rhabditomorpha</taxon>
        <taxon>Rhabditoidea</taxon>
        <taxon>Rhabditidae</taxon>
        <taxon>Diploscapter</taxon>
    </lineage>
</organism>
<comment type="caution">
    <text evidence="2">The sequence shown here is derived from an EMBL/GenBank/DDBJ whole genome shotgun (WGS) entry which is preliminary data.</text>
</comment>
<dbReference type="Proteomes" id="UP000218231">
    <property type="component" value="Unassembled WGS sequence"/>
</dbReference>
<evidence type="ECO:0000313" key="3">
    <source>
        <dbReference type="Proteomes" id="UP000218231"/>
    </source>
</evidence>
<evidence type="ECO:0000313" key="2">
    <source>
        <dbReference type="EMBL" id="PAV75656.1"/>
    </source>
</evidence>
<feature type="region of interest" description="Disordered" evidence="1">
    <location>
        <begin position="162"/>
        <end position="196"/>
    </location>
</feature>
<accession>A0A2A2KNS9</accession>
<dbReference type="EMBL" id="LIAE01008047">
    <property type="protein sequence ID" value="PAV75656.1"/>
    <property type="molecule type" value="Genomic_DNA"/>
</dbReference>
<evidence type="ECO:0000256" key="1">
    <source>
        <dbReference type="SAM" id="MobiDB-lite"/>
    </source>
</evidence>
<name>A0A2A2KNS9_9BILA</name>
<keyword evidence="3" id="KW-1185">Reference proteome</keyword>
<proteinExistence type="predicted"/>
<dbReference type="AlphaFoldDB" id="A0A2A2KNS9"/>
<gene>
    <name evidence="2" type="ORF">WR25_05286</name>
</gene>
<protein>
    <submittedName>
        <fullName evidence="2">Uncharacterized protein</fullName>
    </submittedName>
</protein>
<sequence>MRAALYAILKKPDKSFTKANVSQELGDLLTETLRQLLPGNCTTKYTLATGSGGYATERFPVEVETKMITIATAMLARNDRAGVVPVTEKDDDAWRTFIFTKLENLLKLSPMRSAKAAFHLMSNSDWKGALELDRIALQNGNYEGWFNEVDFCTSALSDADTKAAADKKKKKKKSKNKDPEDNDPEDNDPENVDIIE</sequence>
<reference evidence="2 3" key="1">
    <citation type="journal article" date="2017" name="Curr. Biol.">
        <title>Genome architecture and evolution of a unichromosomal asexual nematode.</title>
        <authorList>
            <person name="Fradin H."/>
            <person name="Zegar C."/>
            <person name="Gutwein M."/>
            <person name="Lucas J."/>
            <person name="Kovtun M."/>
            <person name="Corcoran D."/>
            <person name="Baugh L.R."/>
            <person name="Kiontke K."/>
            <person name="Gunsalus K."/>
            <person name="Fitch D.H."/>
            <person name="Piano F."/>
        </authorList>
    </citation>
    <scope>NUCLEOTIDE SEQUENCE [LARGE SCALE GENOMIC DNA]</scope>
    <source>
        <strain evidence="2">PF1309</strain>
    </source>
</reference>
<feature type="compositionally biased region" description="Acidic residues" evidence="1">
    <location>
        <begin position="180"/>
        <end position="196"/>
    </location>
</feature>